<feature type="region of interest" description="Disordered" evidence="1">
    <location>
        <begin position="16"/>
        <end position="59"/>
    </location>
</feature>
<proteinExistence type="predicted"/>
<keyword evidence="3" id="KW-1185">Reference proteome</keyword>
<feature type="compositionally biased region" description="Polar residues" evidence="1">
    <location>
        <begin position="44"/>
        <end position="55"/>
    </location>
</feature>
<comment type="caution">
    <text evidence="2">The sequence shown here is derived from an EMBL/GenBank/DDBJ whole genome shotgun (WGS) entry which is preliminary data.</text>
</comment>
<reference evidence="2 3" key="1">
    <citation type="journal article" date="2019" name="Sci. Rep.">
        <title>Orb-weaving spider Araneus ventricosus genome elucidates the spidroin gene catalogue.</title>
        <authorList>
            <person name="Kono N."/>
            <person name="Nakamura H."/>
            <person name="Ohtoshi R."/>
            <person name="Moran D.A.P."/>
            <person name="Shinohara A."/>
            <person name="Yoshida Y."/>
            <person name="Fujiwara M."/>
            <person name="Mori M."/>
            <person name="Tomita M."/>
            <person name="Arakawa K."/>
        </authorList>
    </citation>
    <scope>NUCLEOTIDE SEQUENCE [LARGE SCALE GENOMIC DNA]</scope>
</reference>
<evidence type="ECO:0000313" key="3">
    <source>
        <dbReference type="Proteomes" id="UP000499080"/>
    </source>
</evidence>
<name>A0A4Y2FBZ3_ARAVE</name>
<dbReference type="EMBL" id="BGPR01000870">
    <property type="protein sequence ID" value="GBM38507.1"/>
    <property type="molecule type" value="Genomic_DNA"/>
</dbReference>
<sequence>MILMKQRYLKIRERLSSSVKGKGNSLPPSKSRRTVGTVRVLRSPPSSSQNPTGRATLTKKACPAGVKSIALNEREWTFHSDFRTFWTTAVFCLKGRLGRSRIDRV</sequence>
<evidence type="ECO:0000256" key="1">
    <source>
        <dbReference type="SAM" id="MobiDB-lite"/>
    </source>
</evidence>
<accession>A0A4Y2FBZ3</accession>
<gene>
    <name evidence="2" type="ORF">AVEN_24598_1</name>
</gene>
<evidence type="ECO:0000313" key="2">
    <source>
        <dbReference type="EMBL" id="GBM38507.1"/>
    </source>
</evidence>
<organism evidence="2 3">
    <name type="scientific">Araneus ventricosus</name>
    <name type="common">Orbweaver spider</name>
    <name type="synonym">Epeira ventricosa</name>
    <dbReference type="NCBI Taxonomy" id="182803"/>
    <lineage>
        <taxon>Eukaryota</taxon>
        <taxon>Metazoa</taxon>
        <taxon>Ecdysozoa</taxon>
        <taxon>Arthropoda</taxon>
        <taxon>Chelicerata</taxon>
        <taxon>Arachnida</taxon>
        <taxon>Araneae</taxon>
        <taxon>Araneomorphae</taxon>
        <taxon>Entelegynae</taxon>
        <taxon>Araneoidea</taxon>
        <taxon>Araneidae</taxon>
        <taxon>Araneus</taxon>
    </lineage>
</organism>
<dbReference type="Proteomes" id="UP000499080">
    <property type="component" value="Unassembled WGS sequence"/>
</dbReference>
<dbReference type="AlphaFoldDB" id="A0A4Y2FBZ3"/>
<protein>
    <submittedName>
        <fullName evidence="2">Uncharacterized protein</fullName>
    </submittedName>
</protein>